<dbReference type="PROSITE" id="PS50977">
    <property type="entry name" value="HTH_TETR_2"/>
    <property type="match status" value="1"/>
</dbReference>
<evidence type="ECO:0000313" key="4">
    <source>
        <dbReference type="EMBL" id="QNN59899.1"/>
    </source>
</evidence>
<feature type="DNA-binding region" description="H-T-H motif" evidence="2">
    <location>
        <begin position="28"/>
        <end position="47"/>
    </location>
</feature>
<keyword evidence="5" id="KW-1185">Reference proteome</keyword>
<dbReference type="KEGG" id="eio:H9L01_05765"/>
<dbReference type="PRINTS" id="PR00455">
    <property type="entry name" value="HTHTETR"/>
</dbReference>
<dbReference type="Proteomes" id="UP000515928">
    <property type="component" value="Chromosome"/>
</dbReference>
<organism evidence="4 5">
    <name type="scientific">Erysipelothrix inopinata</name>
    <dbReference type="NCBI Taxonomy" id="225084"/>
    <lineage>
        <taxon>Bacteria</taxon>
        <taxon>Bacillati</taxon>
        <taxon>Bacillota</taxon>
        <taxon>Erysipelotrichia</taxon>
        <taxon>Erysipelotrichales</taxon>
        <taxon>Erysipelotrichaceae</taxon>
        <taxon>Erysipelothrix</taxon>
    </lineage>
</organism>
<evidence type="ECO:0000313" key="5">
    <source>
        <dbReference type="Proteomes" id="UP000515928"/>
    </source>
</evidence>
<dbReference type="GO" id="GO:0003677">
    <property type="term" value="F:DNA binding"/>
    <property type="evidence" value="ECO:0007669"/>
    <property type="project" value="UniProtKB-UniRule"/>
</dbReference>
<accession>A0A7G9RWC4</accession>
<dbReference type="AlphaFoldDB" id="A0A7G9RWC4"/>
<dbReference type="InterPro" id="IPR001647">
    <property type="entry name" value="HTH_TetR"/>
</dbReference>
<protein>
    <submittedName>
        <fullName evidence="4">TetR/AcrR family transcriptional regulator</fullName>
    </submittedName>
</protein>
<dbReference type="InterPro" id="IPR009057">
    <property type="entry name" value="Homeodomain-like_sf"/>
</dbReference>
<gene>
    <name evidence="4" type="ORF">H9L01_05765</name>
</gene>
<dbReference type="InterPro" id="IPR050624">
    <property type="entry name" value="HTH-type_Tx_Regulator"/>
</dbReference>
<dbReference type="PANTHER" id="PTHR43479">
    <property type="entry name" value="ACREF/ENVCD OPERON REPRESSOR-RELATED"/>
    <property type="match status" value="1"/>
</dbReference>
<evidence type="ECO:0000256" key="2">
    <source>
        <dbReference type="PROSITE-ProRule" id="PRU00335"/>
    </source>
</evidence>
<evidence type="ECO:0000256" key="1">
    <source>
        <dbReference type="ARBA" id="ARBA00023125"/>
    </source>
</evidence>
<sequence>MKKSQISKEALLDVANDIVFNEGSENLNIRTIAQRANVSVGSVYNYFPSKSAIVFALVEDFWKRVLQENLKEVPDNLNYASYVSSIYDVLYKYADQYQSLFISHYKTMSDEDKRTGLGLRDKQFRMFDQQFLKVLNQDETVKNDVWSETYTPKDFNRFVMMNILTALRTKQNSISILVQTIENVLY</sequence>
<name>A0A7G9RWC4_9FIRM</name>
<proteinExistence type="predicted"/>
<reference evidence="4 5" key="1">
    <citation type="submission" date="2020-08" db="EMBL/GenBank/DDBJ databases">
        <title>Genome sequence of Erysipelothrix inopinata DSM 15511T.</title>
        <authorList>
            <person name="Hyun D.-W."/>
            <person name="Bae J.-W."/>
        </authorList>
    </citation>
    <scope>NUCLEOTIDE SEQUENCE [LARGE SCALE GENOMIC DNA]</scope>
    <source>
        <strain evidence="4 5">DSM 15511</strain>
    </source>
</reference>
<keyword evidence="1 2" id="KW-0238">DNA-binding</keyword>
<dbReference type="RefSeq" id="WP_187533033.1">
    <property type="nucleotide sequence ID" value="NZ_CBCSHU010000002.1"/>
</dbReference>
<evidence type="ECO:0000259" key="3">
    <source>
        <dbReference type="PROSITE" id="PS50977"/>
    </source>
</evidence>
<dbReference type="EMBL" id="CP060715">
    <property type="protein sequence ID" value="QNN59899.1"/>
    <property type="molecule type" value="Genomic_DNA"/>
</dbReference>
<dbReference type="Gene3D" id="1.10.357.10">
    <property type="entry name" value="Tetracycline Repressor, domain 2"/>
    <property type="match status" value="1"/>
</dbReference>
<dbReference type="PANTHER" id="PTHR43479:SF11">
    <property type="entry name" value="ACREF_ENVCD OPERON REPRESSOR-RELATED"/>
    <property type="match status" value="1"/>
</dbReference>
<dbReference type="SUPFAM" id="SSF46689">
    <property type="entry name" value="Homeodomain-like"/>
    <property type="match status" value="1"/>
</dbReference>
<feature type="domain" description="HTH tetR-type" evidence="3">
    <location>
        <begin position="5"/>
        <end position="65"/>
    </location>
</feature>
<dbReference type="Pfam" id="PF00440">
    <property type="entry name" value="TetR_N"/>
    <property type="match status" value="1"/>
</dbReference>